<sequence length="545" mass="58516">MQKHISKLPTIVDSNSSSLSVPSSSHRYTHRKKLLIDPAIRTLESSIMKIQKPLLIGLAASSASAHHVLTSFLVNDERQYDVLRQPGTVSPILDPNSANLACGFPPGDGQGAKGTAKATIKPSSKLTFGWHTNWSGDTPGPDGVTDVSHKGPCAIYMRKVANSVSAIAEDPGSPGWFKIWEDGVDDRGVFCTTRMRENGGFFSGTVPKGLEEGDYLIRAETITLNNAAEPRNEPQWYVGCAQVTLTSSPPPSVSPPTIRIPSGDYANLNMPGLRYNIWYPVRDSYPDYGPVPGPAVFNGSSENAGTPRPVPPANNNEGSGRIGDGTTKVPGSNGPSSTANTQESTTSLPDGFSTIPWPLSSQQQPMTATITMTTAVKSTSTSTITITSIRPTTATSVKSATDDTMKTKTVYVTATHTATHSHRHRHGHGHGRGHGHPHSKTVTITRTVSQTTYISESTTAMPTGEPTRDTTTTPTSTNNYITAIPTGDTTITPTSTNNYITAIPTGEINDASTTTASLSARHIHHIHPYQYRHWHRGHVGMRRRI</sequence>
<feature type="region of interest" description="Disordered" evidence="6">
    <location>
        <begin position="1"/>
        <end position="25"/>
    </location>
</feature>
<evidence type="ECO:0000256" key="2">
    <source>
        <dbReference type="ARBA" id="ARBA00004613"/>
    </source>
</evidence>
<dbReference type="Gene3D" id="2.70.50.70">
    <property type="match status" value="1"/>
</dbReference>
<dbReference type="EC" id="1.14.99.56" evidence="5"/>
<evidence type="ECO:0000256" key="5">
    <source>
        <dbReference type="RuleBase" id="RU368122"/>
    </source>
</evidence>
<evidence type="ECO:0000256" key="3">
    <source>
        <dbReference type="ARBA" id="ARBA00022525"/>
    </source>
</evidence>
<dbReference type="AlphaFoldDB" id="A0AAV9URL9"/>
<reference evidence="8 9" key="1">
    <citation type="submission" date="2019-10" db="EMBL/GenBank/DDBJ databases">
        <authorList>
            <person name="Palmer J.M."/>
        </authorList>
    </citation>
    <scope>NUCLEOTIDE SEQUENCE [LARGE SCALE GENOMIC DNA]</scope>
    <source>
        <strain evidence="8 9">TWF696</strain>
    </source>
</reference>
<comment type="caution">
    <text evidence="8">The sequence shown here is derived from an EMBL/GenBank/DDBJ whole genome shotgun (WGS) entry which is preliminary data.</text>
</comment>
<protein>
    <recommendedName>
        <fullName evidence="5">AA9 family lytic polysaccharide monooxygenase</fullName>
        <ecNumber evidence="5">1.14.99.56</ecNumber>
    </recommendedName>
    <alternativeName>
        <fullName evidence="5">Endo-beta-1,4-glucanase</fullName>
    </alternativeName>
    <alternativeName>
        <fullName evidence="5">Glycosyl hydrolase 61 family protein</fullName>
    </alternativeName>
</protein>
<dbReference type="InterPro" id="IPR049892">
    <property type="entry name" value="AA9"/>
</dbReference>
<feature type="compositionally biased region" description="Polar residues" evidence="6">
    <location>
        <begin position="329"/>
        <end position="348"/>
    </location>
</feature>
<proteinExistence type="predicted"/>
<dbReference type="GO" id="GO:0008810">
    <property type="term" value="F:cellulase activity"/>
    <property type="evidence" value="ECO:0007669"/>
    <property type="project" value="UniProtKB-UniRule"/>
</dbReference>
<feature type="region of interest" description="Disordered" evidence="6">
    <location>
        <begin position="417"/>
        <end position="440"/>
    </location>
</feature>
<name>A0AAV9URL9_9PEZI</name>
<feature type="region of interest" description="Disordered" evidence="6">
    <location>
        <begin position="458"/>
        <end position="479"/>
    </location>
</feature>
<dbReference type="GO" id="GO:0030248">
    <property type="term" value="F:cellulose binding"/>
    <property type="evidence" value="ECO:0007669"/>
    <property type="project" value="UniProtKB-UniRule"/>
</dbReference>
<keyword evidence="3 5" id="KW-0964">Secreted</keyword>
<evidence type="ECO:0000313" key="8">
    <source>
        <dbReference type="EMBL" id="KAK6343881.1"/>
    </source>
</evidence>
<accession>A0AAV9URL9</accession>
<feature type="compositionally biased region" description="Low complexity" evidence="6">
    <location>
        <begin position="14"/>
        <end position="25"/>
    </location>
</feature>
<dbReference type="Pfam" id="PF03443">
    <property type="entry name" value="AA9"/>
    <property type="match status" value="1"/>
</dbReference>
<comment type="subcellular location">
    <subcellularLocation>
        <location evidence="2 5">Secreted</location>
    </subcellularLocation>
</comment>
<keyword evidence="4 5" id="KW-1015">Disulfide bond</keyword>
<comment type="domain">
    <text evidence="5">Has a modular structure: an endo-beta-1,4-glucanase catalytic module at the N-terminus, a linker rich in serines and threonines, and a C-terminal carbohydrate-binding module (CBM).</text>
</comment>
<keyword evidence="5" id="KW-0136">Cellulose degradation</keyword>
<dbReference type="PANTHER" id="PTHR33353:SF32">
    <property type="entry name" value="ENDO-BETA-1,4-GLUCANASE D"/>
    <property type="match status" value="1"/>
</dbReference>
<dbReference type="GO" id="GO:0030245">
    <property type="term" value="P:cellulose catabolic process"/>
    <property type="evidence" value="ECO:0007669"/>
    <property type="project" value="UniProtKB-UniRule"/>
</dbReference>
<evidence type="ECO:0000256" key="1">
    <source>
        <dbReference type="ARBA" id="ARBA00001973"/>
    </source>
</evidence>
<evidence type="ECO:0000313" key="9">
    <source>
        <dbReference type="Proteomes" id="UP001375240"/>
    </source>
</evidence>
<dbReference type="GO" id="GO:0005576">
    <property type="term" value="C:extracellular region"/>
    <property type="evidence" value="ECO:0007669"/>
    <property type="project" value="UniProtKB-SubCell"/>
</dbReference>
<feature type="region of interest" description="Disordered" evidence="6">
    <location>
        <begin position="296"/>
        <end position="355"/>
    </location>
</feature>
<dbReference type="PANTHER" id="PTHR33353">
    <property type="entry name" value="PUTATIVE (AFU_ORTHOLOGUE AFUA_1G12560)-RELATED"/>
    <property type="match status" value="1"/>
</dbReference>
<dbReference type="Proteomes" id="UP001375240">
    <property type="component" value="Unassembled WGS sequence"/>
</dbReference>
<comment type="catalytic activity">
    <reaction evidence="5">
        <text>[(1-&gt;4)-beta-D-glucosyl]n+m + reduced acceptor + O2 = 4-dehydro-beta-D-glucosyl-[(1-&gt;4)-beta-D-glucosyl]n-1 + [(1-&gt;4)-beta-D-glucosyl]m + acceptor + H2O.</text>
        <dbReference type="EC" id="1.14.99.56"/>
    </reaction>
</comment>
<keyword evidence="5" id="KW-0119">Carbohydrate metabolism</keyword>
<keyword evidence="9" id="KW-1185">Reference proteome</keyword>
<feature type="compositionally biased region" description="Basic residues" evidence="6">
    <location>
        <begin position="419"/>
        <end position="439"/>
    </location>
</feature>
<comment type="function">
    <text evidence="5">Lytic polysaccharide monooxygenase (LMPO) that depolymerizes crystalline and amorphous polysaccharides via the oxidation of scissile alpha- or beta-(1-4)-glycosidic bonds, yielding C1 and/or C4 oxidation products. Catalysis by LPMOs requires the reduction of the active-site copper from Cu(II) to Cu(I) by a reducing agent and H(2)O(2) or O(2) as a cosubstrate.</text>
</comment>
<keyword evidence="5" id="KW-0624">Polysaccharide degradation</keyword>
<comment type="cofactor">
    <cofactor evidence="1">
        <name>Cu(2+)</name>
        <dbReference type="ChEBI" id="CHEBI:29036"/>
    </cofactor>
</comment>
<dbReference type="EMBL" id="JAVHNQ010000006">
    <property type="protein sequence ID" value="KAK6343881.1"/>
    <property type="molecule type" value="Genomic_DNA"/>
</dbReference>
<evidence type="ECO:0000259" key="7">
    <source>
        <dbReference type="Pfam" id="PF03443"/>
    </source>
</evidence>
<evidence type="ECO:0000256" key="6">
    <source>
        <dbReference type="SAM" id="MobiDB-lite"/>
    </source>
</evidence>
<evidence type="ECO:0000256" key="4">
    <source>
        <dbReference type="ARBA" id="ARBA00023157"/>
    </source>
</evidence>
<organism evidence="8 9">
    <name type="scientific">Orbilia brochopaga</name>
    <dbReference type="NCBI Taxonomy" id="3140254"/>
    <lineage>
        <taxon>Eukaryota</taxon>
        <taxon>Fungi</taxon>
        <taxon>Dikarya</taxon>
        <taxon>Ascomycota</taxon>
        <taxon>Pezizomycotina</taxon>
        <taxon>Orbiliomycetes</taxon>
        <taxon>Orbiliales</taxon>
        <taxon>Orbiliaceae</taxon>
        <taxon>Orbilia</taxon>
    </lineage>
</organism>
<feature type="compositionally biased region" description="Low complexity" evidence="6">
    <location>
        <begin position="462"/>
        <end position="479"/>
    </location>
</feature>
<gene>
    <name evidence="8" type="ORF">TWF696_007535</name>
</gene>
<feature type="domain" description="Auxiliary Activity family 9 catalytic" evidence="7">
    <location>
        <begin position="66"/>
        <end position="282"/>
    </location>
</feature>
<dbReference type="InterPro" id="IPR005103">
    <property type="entry name" value="AA9_LPMO"/>
</dbReference>